<evidence type="ECO:0000313" key="1">
    <source>
        <dbReference type="EMBL" id="GAA1801264.1"/>
    </source>
</evidence>
<proteinExistence type="predicted"/>
<comment type="caution">
    <text evidence="1">The sequence shown here is derived from an EMBL/GenBank/DDBJ whole genome shotgun (WGS) entry which is preliminary data.</text>
</comment>
<dbReference type="Proteomes" id="UP001499938">
    <property type="component" value="Unassembled WGS sequence"/>
</dbReference>
<evidence type="ECO:0000313" key="2">
    <source>
        <dbReference type="Proteomes" id="UP001499938"/>
    </source>
</evidence>
<dbReference type="InterPro" id="IPR023296">
    <property type="entry name" value="Glyco_hydro_beta-prop_sf"/>
</dbReference>
<dbReference type="SUPFAM" id="SSF75005">
    <property type="entry name" value="Arabinanase/levansucrase/invertase"/>
    <property type="match status" value="1"/>
</dbReference>
<gene>
    <name evidence="1" type="ORF">GCM10009811_26220</name>
</gene>
<name>A0ABP4Y8N5_9MICO</name>
<keyword evidence="2" id="KW-1185">Reference proteome</keyword>
<protein>
    <submittedName>
        <fullName evidence="1">Uncharacterized protein</fullName>
    </submittedName>
</protein>
<dbReference type="EMBL" id="BAAAPO010000042">
    <property type="protein sequence ID" value="GAA1801264.1"/>
    <property type="molecule type" value="Genomic_DNA"/>
</dbReference>
<reference evidence="2" key="1">
    <citation type="journal article" date="2019" name="Int. J. Syst. Evol. Microbiol.">
        <title>The Global Catalogue of Microorganisms (GCM) 10K type strain sequencing project: providing services to taxonomists for standard genome sequencing and annotation.</title>
        <authorList>
            <consortium name="The Broad Institute Genomics Platform"/>
            <consortium name="The Broad Institute Genome Sequencing Center for Infectious Disease"/>
            <person name="Wu L."/>
            <person name="Ma J."/>
        </authorList>
    </citation>
    <scope>NUCLEOTIDE SEQUENCE [LARGE SCALE GENOMIC DNA]</scope>
    <source>
        <strain evidence="2">JCM 15592</strain>
    </source>
</reference>
<organism evidence="1 2">
    <name type="scientific">Nostocoides veronense</name>
    <dbReference type="NCBI Taxonomy" id="330836"/>
    <lineage>
        <taxon>Bacteria</taxon>
        <taxon>Bacillati</taxon>
        <taxon>Actinomycetota</taxon>
        <taxon>Actinomycetes</taxon>
        <taxon>Micrococcales</taxon>
        <taxon>Intrasporangiaceae</taxon>
        <taxon>Nostocoides</taxon>
    </lineage>
</organism>
<dbReference type="Gene3D" id="2.115.10.20">
    <property type="entry name" value="Glycosyl hydrolase domain, family 43"/>
    <property type="match status" value="1"/>
</dbReference>
<accession>A0ABP4Y8N5</accession>
<sequence length="322" mass="33965">MGRVRACAPAQTLALANSGPVDTDALDPAALLARLATAEPVVVARADEPGPGNWVGGPYAARDGDRIALAYRVRKPESRGRGLANIVAVSDDGLAFTPVATITSDSFGAASLERPALVRRPDGGWRLYVSCSTKNSKHWWVEAIDADTLAGLEAGQRTVVLPGDESQAFKDVIVDIAPDGTWRIWACRHPLDGGDDEADRMSTVYGTSADGLAWDLHGPCLLPSPDSWDQRGARVTAVLPHGDEVVAVYDGRASADENFFERTGVAVGTPADLHAVGGPVPAAYGRALRYASLIDTPAGLRAYYEVTTDDGSHALVTALLRD</sequence>